<dbReference type="SUPFAM" id="SSF56672">
    <property type="entry name" value="DNA/RNA polymerases"/>
    <property type="match status" value="1"/>
</dbReference>
<dbReference type="PANTHER" id="PTHR46890:SF48">
    <property type="entry name" value="RNA-DIRECTED DNA POLYMERASE"/>
    <property type="match status" value="1"/>
</dbReference>
<proteinExistence type="predicted"/>
<accession>A0AAW2U8L3</accession>
<reference evidence="3" key="2">
    <citation type="journal article" date="2024" name="Plant">
        <title>Genomic evolution and insights into agronomic trait innovations of Sesamum species.</title>
        <authorList>
            <person name="Miao H."/>
            <person name="Wang L."/>
            <person name="Qu L."/>
            <person name="Liu H."/>
            <person name="Sun Y."/>
            <person name="Le M."/>
            <person name="Wang Q."/>
            <person name="Wei S."/>
            <person name="Zheng Y."/>
            <person name="Lin W."/>
            <person name="Duan Y."/>
            <person name="Cao H."/>
            <person name="Xiong S."/>
            <person name="Wang X."/>
            <person name="Wei L."/>
            <person name="Li C."/>
            <person name="Ma Q."/>
            <person name="Ju M."/>
            <person name="Zhao R."/>
            <person name="Li G."/>
            <person name="Mu C."/>
            <person name="Tian Q."/>
            <person name="Mei H."/>
            <person name="Zhang T."/>
            <person name="Gao T."/>
            <person name="Zhang H."/>
        </authorList>
    </citation>
    <scope>NUCLEOTIDE SEQUENCE</scope>
    <source>
        <strain evidence="3">G02</strain>
    </source>
</reference>
<organism evidence="3">
    <name type="scientific">Sesamum radiatum</name>
    <name type="common">Black benniseed</name>
    <dbReference type="NCBI Taxonomy" id="300843"/>
    <lineage>
        <taxon>Eukaryota</taxon>
        <taxon>Viridiplantae</taxon>
        <taxon>Streptophyta</taxon>
        <taxon>Embryophyta</taxon>
        <taxon>Tracheophyta</taxon>
        <taxon>Spermatophyta</taxon>
        <taxon>Magnoliopsida</taxon>
        <taxon>eudicotyledons</taxon>
        <taxon>Gunneridae</taxon>
        <taxon>Pentapetalae</taxon>
        <taxon>asterids</taxon>
        <taxon>lamiids</taxon>
        <taxon>Lamiales</taxon>
        <taxon>Pedaliaceae</taxon>
        <taxon>Sesamum</taxon>
    </lineage>
</organism>
<comment type="caution">
    <text evidence="3">The sequence shown here is derived from an EMBL/GenBank/DDBJ whole genome shotgun (WGS) entry which is preliminary data.</text>
</comment>
<dbReference type="AlphaFoldDB" id="A0AAW2U8L3"/>
<dbReference type="InterPro" id="IPR000477">
    <property type="entry name" value="RT_dom"/>
</dbReference>
<feature type="domain" description="Reverse transcriptase" evidence="1">
    <location>
        <begin position="86"/>
        <end position="163"/>
    </location>
</feature>
<dbReference type="GO" id="GO:0004523">
    <property type="term" value="F:RNA-DNA hybrid ribonuclease activity"/>
    <property type="evidence" value="ECO:0007669"/>
    <property type="project" value="InterPro"/>
</dbReference>
<gene>
    <name evidence="3" type="ORF">Sradi_1554600</name>
</gene>
<dbReference type="InterPro" id="IPR002156">
    <property type="entry name" value="RNaseH_domain"/>
</dbReference>
<evidence type="ECO:0000259" key="2">
    <source>
        <dbReference type="Pfam" id="PF13456"/>
    </source>
</evidence>
<reference evidence="3" key="1">
    <citation type="submission" date="2020-06" db="EMBL/GenBank/DDBJ databases">
        <authorList>
            <person name="Li T."/>
            <person name="Hu X."/>
            <person name="Zhang T."/>
            <person name="Song X."/>
            <person name="Zhang H."/>
            <person name="Dai N."/>
            <person name="Sheng W."/>
            <person name="Hou X."/>
            <person name="Wei L."/>
        </authorList>
    </citation>
    <scope>NUCLEOTIDE SEQUENCE</scope>
    <source>
        <strain evidence="3">G02</strain>
        <tissue evidence="3">Leaf</tissue>
    </source>
</reference>
<dbReference type="GO" id="GO:0003676">
    <property type="term" value="F:nucleic acid binding"/>
    <property type="evidence" value="ECO:0007669"/>
    <property type="project" value="InterPro"/>
</dbReference>
<evidence type="ECO:0008006" key="4">
    <source>
        <dbReference type="Google" id="ProtNLM"/>
    </source>
</evidence>
<dbReference type="Pfam" id="PF00078">
    <property type="entry name" value="RVT_1"/>
    <property type="match status" value="1"/>
</dbReference>
<dbReference type="InterPro" id="IPR052343">
    <property type="entry name" value="Retrotransposon-Effector_Assoc"/>
</dbReference>
<evidence type="ECO:0000313" key="3">
    <source>
        <dbReference type="EMBL" id="KAL0413529.1"/>
    </source>
</evidence>
<dbReference type="Pfam" id="PF13456">
    <property type="entry name" value="RVT_3"/>
    <property type="match status" value="1"/>
</dbReference>
<feature type="domain" description="RNase H type-1" evidence="2">
    <location>
        <begin position="287"/>
        <end position="357"/>
    </location>
</feature>
<name>A0AAW2U8L3_SESRA</name>
<evidence type="ECO:0000259" key="1">
    <source>
        <dbReference type="Pfam" id="PF00078"/>
    </source>
</evidence>
<dbReference type="PANTHER" id="PTHR46890">
    <property type="entry name" value="NON-LTR RETROLELEMENT REVERSE TRANSCRIPTASE-LIKE PROTEIN-RELATED"/>
    <property type="match status" value="1"/>
</dbReference>
<dbReference type="InterPro" id="IPR043502">
    <property type="entry name" value="DNA/RNA_pol_sf"/>
</dbReference>
<sequence>MTEKVDLDMNFEQLKPYYAEEIVDAISHMAPLKSPGPDGMPPIVVHKFRRITKNDVINSVLSILNDRSLKSSLNFTHIVLIPKCNKPDVISQFRPISLCNVVMKIATKCIANQLEPLLDRIISPTQFAFIPGRLISDNILIAFEISKAYYKVEWSFLRKAIRTHYSSSRTAPAWPTLTILISVEHRWLIGDGHKIKIWIDPLILEKPSFRPSVRLDPLPPPIMVDYPFVAEDGDWNVPMIESIFPLHDVQSILSIPIGRTSLQGEIIWHYMKSGSFLVKSAYHLPFVLARDHNDNCLAWLSRRLHGTIGLEIAEAWAAQAVIDLGHRSHRDKIILEGDCANLVKQLVDREGYSSSTEVLIHYIFALCP</sequence>
<dbReference type="EMBL" id="JACGWJ010000006">
    <property type="protein sequence ID" value="KAL0413529.1"/>
    <property type="molecule type" value="Genomic_DNA"/>
</dbReference>
<protein>
    <recommendedName>
        <fullName evidence="4">Reverse transcriptase domain-containing protein</fullName>
    </recommendedName>
</protein>